<dbReference type="NCBIfam" id="TIGR00254">
    <property type="entry name" value="GGDEF"/>
    <property type="match status" value="2"/>
</dbReference>
<dbReference type="Pfam" id="PF00990">
    <property type="entry name" value="GGDEF"/>
    <property type="match status" value="2"/>
</dbReference>
<dbReference type="InterPro" id="IPR043128">
    <property type="entry name" value="Rev_trsase/Diguanyl_cyclase"/>
</dbReference>
<gene>
    <name evidence="5" type="ORF">PMF13cell1_01537</name>
</gene>
<dbReference type="EMBL" id="CP035945">
    <property type="protein sequence ID" value="QBE96010.1"/>
    <property type="molecule type" value="Genomic_DNA"/>
</dbReference>
<dbReference type="RefSeq" id="WP_130180366.1">
    <property type="nucleotide sequence ID" value="NZ_CP035945.1"/>
</dbReference>
<dbReference type="SUPFAM" id="SSF141868">
    <property type="entry name" value="EAL domain-like"/>
    <property type="match status" value="1"/>
</dbReference>
<dbReference type="NCBIfam" id="TIGR00229">
    <property type="entry name" value="sensory_box"/>
    <property type="match status" value="2"/>
</dbReference>
<dbReference type="InterPro" id="IPR000014">
    <property type="entry name" value="PAS"/>
</dbReference>
<dbReference type="InterPro" id="IPR035919">
    <property type="entry name" value="EAL_sf"/>
</dbReference>
<feature type="domain" description="GGDEF" evidence="4">
    <location>
        <begin position="1396"/>
        <end position="1528"/>
    </location>
</feature>
<dbReference type="Gene3D" id="3.30.70.270">
    <property type="match status" value="2"/>
</dbReference>
<dbReference type="InterPro" id="IPR035965">
    <property type="entry name" value="PAS-like_dom_sf"/>
</dbReference>
<dbReference type="CDD" id="cd01948">
    <property type="entry name" value="EAL"/>
    <property type="match status" value="1"/>
</dbReference>
<dbReference type="Pfam" id="PF13426">
    <property type="entry name" value="PAS_9"/>
    <property type="match status" value="1"/>
</dbReference>
<evidence type="ECO:0000313" key="6">
    <source>
        <dbReference type="Proteomes" id="UP000289794"/>
    </source>
</evidence>
<feature type="domain" description="PAC" evidence="2">
    <location>
        <begin position="926"/>
        <end position="977"/>
    </location>
</feature>
<dbReference type="PANTHER" id="PTHR44757:SF2">
    <property type="entry name" value="BIOFILM ARCHITECTURE MAINTENANCE PROTEIN MBAA"/>
    <property type="match status" value="1"/>
</dbReference>
<evidence type="ECO:0000259" key="1">
    <source>
        <dbReference type="PROSITE" id="PS50112"/>
    </source>
</evidence>
<dbReference type="CDD" id="cd00130">
    <property type="entry name" value="PAS"/>
    <property type="match status" value="2"/>
</dbReference>
<evidence type="ECO:0000313" key="5">
    <source>
        <dbReference type="EMBL" id="QBE96010.1"/>
    </source>
</evidence>
<dbReference type="PANTHER" id="PTHR44757">
    <property type="entry name" value="DIGUANYLATE CYCLASE DGCP"/>
    <property type="match status" value="1"/>
</dbReference>
<dbReference type="SUPFAM" id="SSF55073">
    <property type="entry name" value="Nucleotide cyclase"/>
    <property type="match status" value="2"/>
</dbReference>
<dbReference type="InterPro" id="IPR000700">
    <property type="entry name" value="PAS-assoc_C"/>
</dbReference>
<evidence type="ECO:0000259" key="2">
    <source>
        <dbReference type="PROSITE" id="PS50113"/>
    </source>
</evidence>
<dbReference type="InterPro" id="IPR000160">
    <property type="entry name" value="GGDEF_dom"/>
</dbReference>
<dbReference type="InterPro" id="IPR052155">
    <property type="entry name" value="Biofilm_reg_signaling"/>
</dbReference>
<dbReference type="KEGG" id="bpro:PMF13cell1_01537"/>
<dbReference type="PROSITE" id="PS50113">
    <property type="entry name" value="PAC"/>
    <property type="match status" value="3"/>
</dbReference>
<dbReference type="Pfam" id="PF00563">
    <property type="entry name" value="EAL"/>
    <property type="match status" value="1"/>
</dbReference>
<feature type="domain" description="PAC" evidence="2">
    <location>
        <begin position="771"/>
        <end position="822"/>
    </location>
</feature>
<organism evidence="5 6">
    <name type="scientific">Blautia producta</name>
    <dbReference type="NCBI Taxonomy" id="33035"/>
    <lineage>
        <taxon>Bacteria</taxon>
        <taxon>Bacillati</taxon>
        <taxon>Bacillota</taxon>
        <taxon>Clostridia</taxon>
        <taxon>Lachnospirales</taxon>
        <taxon>Lachnospiraceae</taxon>
        <taxon>Blautia</taxon>
    </lineage>
</organism>
<dbReference type="InterPro" id="IPR001633">
    <property type="entry name" value="EAL_dom"/>
</dbReference>
<protein>
    <submittedName>
        <fullName evidence="5">Putative signaling protein</fullName>
    </submittedName>
</protein>
<dbReference type="SMART" id="SM00052">
    <property type="entry name" value="EAL"/>
    <property type="match status" value="1"/>
</dbReference>
<reference evidence="5 6" key="1">
    <citation type="submission" date="2019-01" db="EMBL/GenBank/DDBJ databases">
        <title>PMF-metabolizing Aryl O-demethylase.</title>
        <authorList>
            <person name="Kim M."/>
        </authorList>
    </citation>
    <scope>NUCLEOTIDE SEQUENCE [LARGE SCALE GENOMIC DNA]</scope>
    <source>
        <strain evidence="5 6">PMF1</strain>
    </source>
</reference>
<evidence type="ECO:0000259" key="3">
    <source>
        <dbReference type="PROSITE" id="PS50883"/>
    </source>
</evidence>
<dbReference type="SMART" id="SM00091">
    <property type="entry name" value="PAS"/>
    <property type="match status" value="1"/>
</dbReference>
<dbReference type="PROSITE" id="PS50887">
    <property type="entry name" value="GGDEF"/>
    <property type="match status" value="2"/>
</dbReference>
<dbReference type="SMART" id="SM00267">
    <property type="entry name" value="GGDEF"/>
    <property type="match status" value="2"/>
</dbReference>
<dbReference type="InterPro" id="IPR001610">
    <property type="entry name" value="PAC"/>
</dbReference>
<feature type="domain" description="EAL" evidence="3">
    <location>
        <begin position="414"/>
        <end position="669"/>
    </location>
</feature>
<dbReference type="PROSITE" id="PS50883">
    <property type="entry name" value="EAL"/>
    <property type="match status" value="1"/>
</dbReference>
<name>A0A4P6LXS1_9FIRM</name>
<dbReference type="Gene3D" id="3.20.20.450">
    <property type="entry name" value="EAL domain"/>
    <property type="match status" value="1"/>
</dbReference>
<dbReference type="InterPro" id="IPR029787">
    <property type="entry name" value="Nucleotide_cyclase"/>
</dbReference>
<evidence type="ECO:0000259" key="4">
    <source>
        <dbReference type="PROSITE" id="PS50887"/>
    </source>
</evidence>
<dbReference type="Gene3D" id="3.30.450.20">
    <property type="entry name" value="PAS domain"/>
    <property type="match status" value="6"/>
</dbReference>
<proteinExistence type="predicted"/>
<dbReference type="Pfam" id="PF08447">
    <property type="entry name" value="PAS_3"/>
    <property type="match status" value="3"/>
</dbReference>
<dbReference type="InterPro" id="IPR013655">
    <property type="entry name" value="PAS_fold_3"/>
</dbReference>
<feature type="domain" description="GGDEF" evidence="4">
    <location>
        <begin position="277"/>
        <end position="405"/>
    </location>
</feature>
<dbReference type="Proteomes" id="UP000289794">
    <property type="component" value="Chromosome"/>
</dbReference>
<feature type="domain" description="PAS" evidence="1">
    <location>
        <begin position="1011"/>
        <end position="1060"/>
    </location>
</feature>
<dbReference type="PROSITE" id="PS50112">
    <property type="entry name" value="PAS"/>
    <property type="match status" value="2"/>
</dbReference>
<feature type="domain" description="PAC" evidence="2">
    <location>
        <begin position="1312"/>
        <end position="1364"/>
    </location>
</feature>
<dbReference type="SUPFAM" id="SSF55785">
    <property type="entry name" value="PYP-like sensor domain (PAS domain)"/>
    <property type="match status" value="5"/>
</dbReference>
<accession>A0A4P6LXS1</accession>
<dbReference type="SMART" id="SM00086">
    <property type="entry name" value="PAC"/>
    <property type="match status" value="5"/>
</dbReference>
<feature type="domain" description="PAS" evidence="1">
    <location>
        <begin position="869"/>
        <end position="915"/>
    </location>
</feature>
<dbReference type="CDD" id="cd01949">
    <property type="entry name" value="GGDEF"/>
    <property type="match status" value="2"/>
</dbReference>
<sequence length="1541" mass="178109">MDKLSGNENSKIYIINSDYRIVSYNEELKKTFPELECGQICYEALCDEKEPCRDCPLARQARDSAVFYNKKVKKWVEINSGAVDWPGAGVCSMVLAKEIDEGNKSLFFNLTSLTAYDELYELNLTQNTYKTLYQMEGKYPAVPLSGSLTQILRDTGDHLIHPDDREEYFEFWNLNDILIRMSKESAENVLRLQCRKKMQDGRYCWVLQMVVPLRYQVGGDNIIMCFIQDINNQKAKQINQERQSLIQENYYDSLTGLYKKNVFFARAEELLKRGGDKKYCLMAVDIEHFKIFNEWYGQEAGDKFLVRVGEFLKEAQEKEHGVAGYIGDDDFVIILPDNKEALKSLQNDILHYVRQYGGNAGFLPAFGMYEITDINLPVSTMCDRASIALASVKGNYAKRVSWYDAAMMQKIEENHLLLSEVQRALTNGEFVFYAQPKCNMMTGKIIGLESLVRWIHPERGLVPPNEFIPVLENSGFIANLDIYIWDKVCGCVRNWLDRGNRAVPISVNVSRIDIYTVDVVACFCGLVEKYRLDPSLIEIEITESAYAENYNIIKETVEELRKSGFTVLMDDFGSGYSSLNMLKDVNVDILKIDMKFLDMSEESADRGVGILEAISSMARLMGIRVIAEGVETKEQVDFLLDMGCIYAQGYYFYKPMPVDVLEPLLEDVNKVDFRGIKARAIERFRIKDIFRENVFSETMMNNILGGIAFYHVFRDEVELVRVNEQYYRIMETDPVDLEENKMNILRYVYEDDRSTMLHIFQEAYEKTATGAGGEIRRLKGNGKTIWLHIHVFFLKEQDGHRFYYGAVSDVTMQKERETMLESSQRALSAVLNVSENDESFMKLTEDNRKTASTIFAQMSPGGMIGGYCEEGFPLYFANYEMVRLLGYESFEELKAAINGLVVNTIHPEDRKRVAEDIGEYSPGVEYTTTYRMPKRDGTWFWTLDKGKIIRAEDGRLAIVSACTDISETMMVQQQLAERNAMLLRQNRELMFLNYDMPGGYHRCADTPEYDFLYISDKFLEMFGYTRAEIEERFQNKFMRMVHPNDRHLVLDGVNFLSSNTKLHNLEYRILGKQGYVWVIDQSRYMHFNGTSFLQGVVIDVTETVELRNKMRMLMENSPDNVVMVYYKDGIFSYDILGDGLFRELGYTKEEYENPWKKGQELQFTRERLEEAIKSGRNYQDTIELRMPDNMKIWLSVDGRFIGENEEGIIYLCIYKDVSSIKRKEHELWLIRKEIESILRLADINGWEWDIRRNLLTLSDIQHLKSGKEQDTSQLVKNFPFCFLEKDRIPEEYRGHFISMLKELCKKVSGGSAECIFPLMKENGEVIWVKAAGESIRDKDGSPVKAIGYYLDVTDQKNQELRLTKIAEVDALTGLFNRQTAIPRIKKHLAELSNGEESAAIIMFDLDNFKLANDVFGHAYGDEMIFQNAQKLKGFFRSDDILCRIGGDEFLIFCRRIKDADVHAKLKKVVKGMITVRSDGEHEIVFSVSAGYVMIPEQGVEFDELYRKADVALFNAKMNGKGSFRRYESDMKEIRYELAMDK</sequence>